<dbReference type="PANTHER" id="PTHR12935">
    <property type="entry name" value="GAMMA-GLUTAMYLCYCLOTRANSFERASE"/>
    <property type="match status" value="1"/>
</dbReference>
<reference evidence="3" key="1">
    <citation type="submission" date="2018-05" db="EMBL/GenBank/DDBJ databases">
        <authorList>
            <person name="Lanie J.A."/>
            <person name="Ng W.-L."/>
            <person name="Kazmierczak K.M."/>
            <person name="Andrzejewski T.M."/>
            <person name="Davidsen T.M."/>
            <person name="Wayne K.J."/>
            <person name="Tettelin H."/>
            <person name="Glass J.I."/>
            <person name="Rusch D."/>
            <person name="Podicherti R."/>
            <person name="Tsui H.-C.T."/>
            <person name="Winkler M.E."/>
        </authorList>
    </citation>
    <scope>NUCLEOTIDE SEQUENCE</scope>
</reference>
<dbReference type="InterPro" id="IPR036568">
    <property type="entry name" value="GGCT-like_sf"/>
</dbReference>
<dbReference type="SUPFAM" id="SSF110857">
    <property type="entry name" value="Gamma-glutamyl cyclotransferase-like"/>
    <property type="match status" value="1"/>
</dbReference>
<evidence type="ECO:0000313" key="3">
    <source>
        <dbReference type="EMBL" id="SVC40521.1"/>
    </source>
</evidence>
<accession>A0A382M058</accession>
<dbReference type="InterPro" id="IPR013024">
    <property type="entry name" value="GGCT-like"/>
</dbReference>
<sequence>MLYFAYGSNLSHEQMKERCKDSKYIKKIFLEGYKLSFCAINRNYGAANIIKKPDSTIPGGVWKISSSDEKELDYYEGFPIKYSKDFFTLNGEKVMFYIIKRQYSFKPPQRWYVDIINQGYKDCNMDREYLKKRLTDYNIDL</sequence>
<evidence type="ECO:0000256" key="1">
    <source>
        <dbReference type="ARBA" id="ARBA00023239"/>
    </source>
</evidence>
<dbReference type="EMBL" id="UINC01089431">
    <property type="protein sequence ID" value="SVC40521.1"/>
    <property type="molecule type" value="Genomic_DNA"/>
</dbReference>
<dbReference type="CDD" id="cd06661">
    <property type="entry name" value="GGCT_like"/>
    <property type="match status" value="1"/>
</dbReference>
<organism evidence="3">
    <name type="scientific">marine metagenome</name>
    <dbReference type="NCBI Taxonomy" id="408172"/>
    <lineage>
        <taxon>unclassified sequences</taxon>
        <taxon>metagenomes</taxon>
        <taxon>ecological metagenomes</taxon>
    </lineage>
</organism>
<dbReference type="Pfam" id="PF06094">
    <property type="entry name" value="GGACT"/>
    <property type="match status" value="1"/>
</dbReference>
<dbReference type="InterPro" id="IPR017939">
    <property type="entry name" value="G-Glutamylcylcotransferase"/>
</dbReference>
<dbReference type="PANTHER" id="PTHR12935:SF0">
    <property type="entry name" value="GAMMA-GLUTAMYLCYCLOTRANSFERASE"/>
    <property type="match status" value="1"/>
</dbReference>
<protein>
    <recommendedName>
        <fullName evidence="2">Gamma-glutamylcyclotransferase AIG2-like domain-containing protein</fullName>
    </recommendedName>
</protein>
<feature type="domain" description="Gamma-glutamylcyclotransferase AIG2-like" evidence="2">
    <location>
        <begin position="3"/>
        <end position="101"/>
    </location>
</feature>
<gene>
    <name evidence="3" type="ORF">METZ01_LOCUS293375</name>
</gene>
<dbReference type="GO" id="GO:0003839">
    <property type="term" value="F:gamma-glutamylcyclotransferase activity"/>
    <property type="evidence" value="ECO:0007669"/>
    <property type="project" value="InterPro"/>
</dbReference>
<evidence type="ECO:0000259" key="2">
    <source>
        <dbReference type="Pfam" id="PF06094"/>
    </source>
</evidence>
<name>A0A382M058_9ZZZZ</name>
<dbReference type="AlphaFoldDB" id="A0A382M058"/>
<dbReference type="Gene3D" id="3.10.490.10">
    <property type="entry name" value="Gamma-glutamyl cyclotransferase-like"/>
    <property type="match status" value="1"/>
</dbReference>
<keyword evidence="1" id="KW-0456">Lyase</keyword>
<proteinExistence type="predicted"/>
<dbReference type="InterPro" id="IPR009288">
    <property type="entry name" value="AIG2-like_dom"/>
</dbReference>